<evidence type="ECO:0000313" key="4">
    <source>
        <dbReference type="Proteomes" id="UP001221757"/>
    </source>
</evidence>
<accession>A0AAD7GG60</accession>
<evidence type="ECO:0000256" key="1">
    <source>
        <dbReference type="SAM" id="MobiDB-lite"/>
    </source>
</evidence>
<dbReference type="Proteomes" id="UP001221757">
    <property type="component" value="Unassembled WGS sequence"/>
</dbReference>
<dbReference type="EMBL" id="JARKIE010000046">
    <property type="protein sequence ID" value="KAJ7693360.1"/>
    <property type="molecule type" value="Genomic_DNA"/>
</dbReference>
<dbReference type="AlphaFoldDB" id="A0AAD7GG60"/>
<feature type="compositionally biased region" description="Basic residues" evidence="1">
    <location>
        <begin position="48"/>
        <end position="57"/>
    </location>
</feature>
<feature type="region of interest" description="Disordered" evidence="1">
    <location>
        <begin position="30"/>
        <end position="79"/>
    </location>
</feature>
<feature type="non-terminal residue" evidence="3">
    <location>
        <position position="157"/>
    </location>
</feature>
<evidence type="ECO:0000313" key="3">
    <source>
        <dbReference type="EMBL" id="KAJ7693360.1"/>
    </source>
</evidence>
<feature type="transmembrane region" description="Helical" evidence="2">
    <location>
        <begin position="128"/>
        <end position="149"/>
    </location>
</feature>
<reference evidence="3" key="1">
    <citation type="submission" date="2023-03" db="EMBL/GenBank/DDBJ databases">
        <title>Massive genome expansion in bonnet fungi (Mycena s.s.) driven by repeated elements and novel gene families across ecological guilds.</title>
        <authorList>
            <consortium name="Lawrence Berkeley National Laboratory"/>
            <person name="Harder C.B."/>
            <person name="Miyauchi S."/>
            <person name="Viragh M."/>
            <person name="Kuo A."/>
            <person name="Thoen E."/>
            <person name="Andreopoulos B."/>
            <person name="Lu D."/>
            <person name="Skrede I."/>
            <person name="Drula E."/>
            <person name="Henrissat B."/>
            <person name="Morin E."/>
            <person name="Kohler A."/>
            <person name="Barry K."/>
            <person name="LaButti K."/>
            <person name="Morin E."/>
            <person name="Salamov A."/>
            <person name="Lipzen A."/>
            <person name="Mereny Z."/>
            <person name="Hegedus B."/>
            <person name="Baldrian P."/>
            <person name="Stursova M."/>
            <person name="Weitz H."/>
            <person name="Taylor A."/>
            <person name="Grigoriev I.V."/>
            <person name="Nagy L.G."/>
            <person name="Martin F."/>
            <person name="Kauserud H."/>
        </authorList>
    </citation>
    <scope>NUCLEOTIDE SEQUENCE</scope>
    <source>
        <strain evidence="3">CBHHK067</strain>
    </source>
</reference>
<name>A0AAD7GG60_MYCRO</name>
<comment type="caution">
    <text evidence="3">The sequence shown here is derived from an EMBL/GenBank/DDBJ whole genome shotgun (WGS) entry which is preliminary data.</text>
</comment>
<keyword evidence="2" id="KW-1133">Transmembrane helix</keyword>
<organism evidence="3 4">
    <name type="scientific">Mycena rosella</name>
    <name type="common">Pink bonnet</name>
    <name type="synonym">Agaricus rosellus</name>
    <dbReference type="NCBI Taxonomy" id="1033263"/>
    <lineage>
        <taxon>Eukaryota</taxon>
        <taxon>Fungi</taxon>
        <taxon>Dikarya</taxon>
        <taxon>Basidiomycota</taxon>
        <taxon>Agaricomycotina</taxon>
        <taxon>Agaricomycetes</taxon>
        <taxon>Agaricomycetidae</taxon>
        <taxon>Agaricales</taxon>
        <taxon>Marasmiineae</taxon>
        <taxon>Mycenaceae</taxon>
        <taxon>Mycena</taxon>
    </lineage>
</organism>
<protein>
    <submittedName>
        <fullName evidence="3">Uncharacterized protein</fullName>
    </submittedName>
</protein>
<keyword evidence="4" id="KW-1185">Reference proteome</keyword>
<feature type="transmembrane region" description="Helical" evidence="2">
    <location>
        <begin position="102"/>
        <end position="122"/>
    </location>
</feature>
<proteinExistence type="predicted"/>
<keyword evidence="2" id="KW-0472">Membrane</keyword>
<keyword evidence="2" id="KW-0812">Transmembrane</keyword>
<feature type="compositionally biased region" description="Low complexity" evidence="1">
    <location>
        <begin position="58"/>
        <end position="74"/>
    </location>
</feature>
<gene>
    <name evidence="3" type="ORF">B0H17DRAFT_981717</name>
</gene>
<evidence type="ECO:0000256" key="2">
    <source>
        <dbReference type="SAM" id="Phobius"/>
    </source>
</evidence>
<sequence>MMSSHICRCRHPRRIGYCIYFEEEEEEEDDDDALYSTHNLHHPTNTHPRTHARRPHTPARTPLPRPALTLASAPTDHHDPASARALNDPLYSITISISPSSLTLPFLTLPYMYLTFTFTVHIPFPSRLALDFSSLHTVFVSVSVFRSVFRIPYSVFR</sequence>
<feature type="compositionally biased region" description="Low complexity" evidence="1">
    <location>
        <begin position="36"/>
        <end position="47"/>
    </location>
</feature>